<feature type="transmembrane region" description="Helical" evidence="1">
    <location>
        <begin position="326"/>
        <end position="347"/>
    </location>
</feature>
<organism evidence="2 3">
    <name type="scientific">Methylocystis echinoides</name>
    <dbReference type="NCBI Taxonomy" id="29468"/>
    <lineage>
        <taxon>Bacteria</taxon>
        <taxon>Pseudomonadati</taxon>
        <taxon>Pseudomonadota</taxon>
        <taxon>Alphaproteobacteria</taxon>
        <taxon>Hyphomicrobiales</taxon>
        <taxon>Methylocystaceae</taxon>
        <taxon>Methylocystis</taxon>
    </lineage>
</organism>
<evidence type="ECO:0000313" key="3">
    <source>
        <dbReference type="Proteomes" id="UP001144323"/>
    </source>
</evidence>
<evidence type="ECO:0000256" key="1">
    <source>
        <dbReference type="SAM" id="Phobius"/>
    </source>
</evidence>
<keyword evidence="3" id="KW-1185">Reference proteome</keyword>
<sequence length="366" mass="37408">MVTTRTGAAFFLVAALFLIFCAAGSYAPARDGLRLLAAKDDPVALADAQLDRILTPARFAQGLDAALDAGDADLARSFMDLGRARGLPPAAAQEARLATLEAQAKELAVEDFAEGFLHGGRDNRAAFAGALTGDLTGYGDLRDLWKEAEKIRRGESPDELVVGLATAGLALSVVTLSSLGAALPARSGLSLLKGAQKAGRLSQPLTKSLVAASAKALDREALAASLSAAAKLDVAAARTAAGRVLRPGALASFRLLGADAALLYRRAGARGLADALALAEDSAQLRKAAQLAAAAGGRTRAILATLGRGALVFGGLAATAAVEAMFVGLGAMVGLAMLAQRFGFWLGRRRAPWAGRRRGATASGLR</sequence>
<dbReference type="AlphaFoldDB" id="A0A9W6LSA7"/>
<gene>
    <name evidence="2" type="ORF">LMG27198_22530</name>
</gene>
<name>A0A9W6LSA7_9HYPH</name>
<dbReference type="Proteomes" id="UP001144323">
    <property type="component" value="Unassembled WGS sequence"/>
</dbReference>
<reference evidence="2" key="1">
    <citation type="journal article" date="2023" name="Int. J. Syst. Evol. Microbiol.">
        <title>Methylocystis iwaonis sp. nov., a type II methane-oxidizing bacterium from surface soil of a rice paddy field in Japan, and emended description of the genus Methylocystis (ex Whittenbury et al. 1970) Bowman et al. 1993.</title>
        <authorList>
            <person name="Kaise H."/>
            <person name="Sawadogo J.B."/>
            <person name="Alam M.S."/>
            <person name="Ueno C."/>
            <person name="Dianou D."/>
            <person name="Shinjo R."/>
            <person name="Asakawa S."/>
        </authorList>
    </citation>
    <scope>NUCLEOTIDE SEQUENCE</scope>
    <source>
        <strain evidence="2">LMG27198</strain>
    </source>
</reference>
<keyword evidence="1" id="KW-0472">Membrane</keyword>
<dbReference type="EMBL" id="BSEC01000001">
    <property type="protein sequence ID" value="GLI93261.1"/>
    <property type="molecule type" value="Genomic_DNA"/>
</dbReference>
<dbReference type="RefSeq" id="WP_281802961.1">
    <property type="nucleotide sequence ID" value="NZ_BSEC01000001.1"/>
</dbReference>
<evidence type="ECO:0000313" key="2">
    <source>
        <dbReference type="EMBL" id="GLI93261.1"/>
    </source>
</evidence>
<proteinExistence type="predicted"/>
<comment type="caution">
    <text evidence="2">The sequence shown here is derived from an EMBL/GenBank/DDBJ whole genome shotgun (WGS) entry which is preliminary data.</text>
</comment>
<accession>A0A9W6LSA7</accession>
<protein>
    <submittedName>
        <fullName evidence="2">Uncharacterized protein</fullName>
    </submittedName>
</protein>
<keyword evidence="1" id="KW-0812">Transmembrane</keyword>
<keyword evidence="1" id="KW-1133">Transmembrane helix</keyword>